<evidence type="ECO:0000259" key="1">
    <source>
        <dbReference type="Pfam" id="PF07045"/>
    </source>
</evidence>
<proteinExistence type="predicted"/>
<dbReference type="AlphaFoldDB" id="A0A916TYX7"/>
<dbReference type="Proteomes" id="UP000637002">
    <property type="component" value="Unassembled WGS sequence"/>
</dbReference>
<dbReference type="PANTHER" id="PTHR40257">
    <property type="match status" value="1"/>
</dbReference>
<protein>
    <recommendedName>
        <fullName evidence="1">DUF1330 domain-containing protein</fullName>
    </recommendedName>
</protein>
<keyword evidence="3" id="KW-1185">Reference proteome</keyword>
<dbReference type="Gene3D" id="3.30.70.100">
    <property type="match status" value="1"/>
</dbReference>
<organism evidence="2 3">
    <name type="scientific">Chelatococcus reniformis</name>
    <dbReference type="NCBI Taxonomy" id="1494448"/>
    <lineage>
        <taxon>Bacteria</taxon>
        <taxon>Pseudomonadati</taxon>
        <taxon>Pseudomonadota</taxon>
        <taxon>Alphaproteobacteria</taxon>
        <taxon>Hyphomicrobiales</taxon>
        <taxon>Chelatococcaceae</taxon>
        <taxon>Chelatococcus</taxon>
    </lineage>
</organism>
<evidence type="ECO:0000313" key="2">
    <source>
        <dbReference type="EMBL" id="GGC45206.1"/>
    </source>
</evidence>
<reference evidence="2" key="2">
    <citation type="submission" date="2020-09" db="EMBL/GenBank/DDBJ databases">
        <authorList>
            <person name="Sun Q."/>
            <person name="Zhou Y."/>
        </authorList>
    </citation>
    <scope>NUCLEOTIDE SEQUENCE</scope>
    <source>
        <strain evidence="2">CGMCC 1.12919</strain>
    </source>
</reference>
<accession>A0A916TYX7</accession>
<comment type="caution">
    <text evidence="2">The sequence shown here is derived from an EMBL/GenBank/DDBJ whole genome shotgun (WGS) entry which is preliminary data.</text>
</comment>
<dbReference type="SUPFAM" id="SSF54909">
    <property type="entry name" value="Dimeric alpha+beta barrel"/>
    <property type="match status" value="1"/>
</dbReference>
<dbReference type="Pfam" id="PF07045">
    <property type="entry name" value="DUF1330"/>
    <property type="match status" value="1"/>
</dbReference>
<dbReference type="RefSeq" id="WP_188607131.1">
    <property type="nucleotide sequence ID" value="NZ_BMGG01000001.1"/>
</dbReference>
<dbReference type="InterPro" id="IPR011008">
    <property type="entry name" value="Dimeric_a/b-barrel"/>
</dbReference>
<reference evidence="2" key="1">
    <citation type="journal article" date="2014" name="Int. J. Syst. Evol. Microbiol.">
        <title>Complete genome sequence of Corynebacterium casei LMG S-19264T (=DSM 44701T), isolated from a smear-ripened cheese.</title>
        <authorList>
            <consortium name="US DOE Joint Genome Institute (JGI-PGF)"/>
            <person name="Walter F."/>
            <person name="Albersmeier A."/>
            <person name="Kalinowski J."/>
            <person name="Ruckert C."/>
        </authorList>
    </citation>
    <scope>NUCLEOTIDE SEQUENCE</scope>
    <source>
        <strain evidence="2">CGMCC 1.12919</strain>
    </source>
</reference>
<name>A0A916TYX7_9HYPH</name>
<dbReference type="EMBL" id="BMGG01000001">
    <property type="protein sequence ID" value="GGC45206.1"/>
    <property type="molecule type" value="Genomic_DNA"/>
</dbReference>
<gene>
    <name evidence="2" type="ORF">GCM10010994_00420</name>
</gene>
<sequence length="151" mass="16635">MDGGEQQNIVWSREGWGAFKALPKDTPLHMINLIRLREQAAYPADHPKHGKGLSGWDAYRAYGTESAPIFTRVGGRQVWLGRPDLVLIGPASEQWDIAFIAEYPNADAFIEMQRDPAYQQAALNRTAAVRDSRLIRSEPLAAGGGFGMPDG</sequence>
<dbReference type="InterPro" id="IPR010753">
    <property type="entry name" value="DUF1330"/>
</dbReference>
<feature type="domain" description="DUF1330" evidence="1">
    <location>
        <begin position="57"/>
        <end position="131"/>
    </location>
</feature>
<evidence type="ECO:0000313" key="3">
    <source>
        <dbReference type="Proteomes" id="UP000637002"/>
    </source>
</evidence>
<dbReference type="PANTHER" id="PTHR40257:SF1">
    <property type="entry name" value="DUF1330 DOMAIN-CONTAINING PROTEIN"/>
    <property type="match status" value="1"/>
</dbReference>